<keyword evidence="4 8" id="KW-0028">Amino-acid biosynthesis</keyword>
<evidence type="ECO:0000256" key="8">
    <source>
        <dbReference type="HAMAP-Rule" id="MF_00197"/>
    </source>
</evidence>
<evidence type="ECO:0000256" key="9">
    <source>
        <dbReference type="PROSITE-ProRule" id="PRU10125"/>
    </source>
</evidence>
<feature type="binding site" evidence="8">
    <location>
        <begin position="222"/>
        <end position="223"/>
    </location>
    <ligand>
        <name>substrate</name>
    </ligand>
</feature>
<protein>
    <recommendedName>
        <fullName evidence="3 8">Diaminopimelate epimerase</fullName>
        <shortName evidence="8">DAP epimerase</shortName>
        <ecNumber evidence="3 8">5.1.1.7</ecNumber>
    </recommendedName>
    <alternativeName>
        <fullName evidence="8">PLP-independent amino acid racemase</fullName>
    </alternativeName>
</protein>
<dbReference type="Gene3D" id="3.10.310.10">
    <property type="entry name" value="Diaminopimelate Epimerase, Chain A, domain 1"/>
    <property type="match status" value="2"/>
</dbReference>
<dbReference type="EC" id="5.1.1.7" evidence="3 8"/>
<feature type="site" description="Could be important to modulate the pK values of the two catalytic cysteine residues" evidence="8">
    <location>
        <position position="211"/>
    </location>
</feature>
<gene>
    <name evidence="8" type="primary">dapF</name>
    <name evidence="10" type="ORF">DFW101_2180</name>
</gene>
<feature type="site" description="Could be important to modulate the pK values of the two catalytic cysteine residues" evidence="8">
    <location>
        <position position="161"/>
    </location>
</feature>
<feature type="binding site" evidence="8">
    <location>
        <position position="77"/>
    </location>
    <ligand>
        <name>substrate</name>
    </ligand>
</feature>
<dbReference type="PANTHER" id="PTHR31689">
    <property type="entry name" value="DIAMINOPIMELATE EPIMERASE, CHLOROPLASTIC"/>
    <property type="match status" value="1"/>
</dbReference>
<comment type="subunit">
    <text evidence="8">Homodimer.</text>
</comment>
<feature type="binding site" evidence="8">
    <location>
        <begin position="87"/>
        <end position="88"/>
    </location>
    <ligand>
        <name>substrate</name>
    </ligand>
</feature>
<keyword evidence="5 8" id="KW-0457">Lysine biosynthesis</keyword>
<comment type="similarity">
    <text evidence="2 8">Belongs to the diaminopimelate epimerase family.</text>
</comment>
<comment type="pathway">
    <text evidence="1 8">Amino-acid biosynthesis; L-lysine biosynthesis via DAP pathway; DL-2,6-diaminopimelate from LL-2,6-diaminopimelate: step 1/1.</text>
</comment>
<feature type="active site" evidence="9">
    <location>
        <position position="86"/>
    </location>
</feature>
<dbReference type="PANTHER" id="PTHR31689:SF0">
    <property type="entry name" value="DIAMINOPIMELATE EPIMERASE"/>
    <property type="match status" value="1"/>
</dbReference>
<reference evidence="11" key="1">
    <citation type="journal article" date="2015" name="Genome Announc.">
        <title>High-Quality Draft Genome Sequence of Desulfovibrio carbinoliphilus FW-101-2B, an Organic Acid-Oxidizing Sulfate-Reducing Bacterium Isolated from Uranium(VI)-Contaminated Groundwater.</title>
        <authorList>
            <person name="Ramsay B.D."/>
            <person name="Hwang C."/>
            <person name="Woo H.L."/>
            <person name="Carroll S.L."/>
            <person name="Lucas S."/>
            <person name="Han J."/>
            <person name="Lapidus A.L."/>
            <person name="Cheng J.F."/>
            <person name="Goodwin L.A."/>
            <person name="Pitluck S."/>
            <person name="Peters L."/>
            <person name="Chertkov O."/>
            <person name="Held B."/>
            <person name="Detter J.C."/>
            <person name="Han C.S."/>
            <person name="Tapia R."/>
            <person name="Land M.L."/>
            <person name="Hauser L.J."/>
            <person name="Kyrpides N.C."/>
            <person name="Ivanova N.N."/>
            <person name="Mikhailova N."/>
            <person name="Pagani I."/>
            <person name="Woyke T."/>
            <person name="Arkin A.P."/>
            <person name="Dehal P."/>
            <person name="Chivian D."/>
            <person name="Criddle C.S."/>
            <person name="Wu W."/>
            <person name="Chakraborty R."/>
            <person name="Hazen T.C."/>
            <person name="Fields M.W."/>
        </authorList>
    </citation>
    <scope>NUCLEOTIDE SEQUENCE [LARGE SCALE GENOMIC DNA]</scope>
    <source>
        <strain evidence="11">FW-101-2B</strain>
    </source>
</reference>
<evidence type="ECO:0000256" key="5">
    <source>
        <dbReference type="ARBA" id="ARBA00023154"/>
    </source>
</evidence>
<feature type="binding site" evidence="8">
    <location>
        <position position="21"/>
    </location>
    <ligand>
        <name>substrate</name>
    </ligand>
</feature>
<dbReference type="EMBL" id="CM001368">
    <property type="protein sequence ID" value="EHJ48186.1"/>
    <property type="molecule type" value="Genomic_DNA"/>
</dbReference>
<evidence type="ECO:0000256" key="6">
    <source>
        <dbReference type="ARBA" id="ARBA00023235"/>
    </source>
</evidence>
<keyword evidence="8" id="KW-0963">Cytoplasm</keyword>
<feature type="binding site" evidence="8">
    <location>
        <position position="193"/>
    </location>
    <ligand>
        <name>substrate</name>
    </ligand>
</feature>
<organism evidence="10 11">
    <name type="scientific">Solidesulfovibrio carbinoliphilus subsp. oakridgensis</name>
    <dbReference type="NCBI Taxonomy" id="694327"/>
    <lineage>
        <taxon>Bacteria</taxon>
        <taxon>Pseudomonadati</taxon>
        <taxon>Thermodesulfobacteriota</taxon>
        <taxon>Desulfovibrionia</taxon>
        <taxon>Desulfovibrionales</taxon>
        <taxon>Desulfovibrionaceae</taxon>
        <taxon>Solidesulfovibrio</taxon>
    </lineage>
</organism>
<dbReference type="OrthoDB" id="9805408at2"/>
<dbReference type="STRING" id="694327.DFW101_2180"/>
<dbReference type="InterPro" id="IPR018510">
    <property type="entry name" value="DAP_epimerase_AS"/>
</dbReference>
<feature type="active site" description="Proton acceptor" evidence="8">
    <location>
        <position position="221"/>
    </location>
</feature>
<evidence type="ECO:0000256" key="3">
    <source>
        <dbReference type="ARBA" id="ARBA00013080"/>
    </source>
</evidence>
<dbReference type="NCBIfam" id="TIGR00652">
    <property type="entry name" value="DapF"/>
    <property type="match status" value="1"/>
</dbReference>
<dbReference type="HOGENOM" id="CLU_053306_3_2_7"/>
<sequence length="284" mass="30348">MDLEAVCGPSVPFFKMQGCGNDFVCVDNRELGYDPADMPDMVVAVCRRAFGVGADGMIFLDQAPAGSGLAYIWHFFNADGSRAEMCGNGSRCAARLAWMLGLAPASHVFGTDAGPIEAVVDPDSSQVTVRLTDPKDLRMDLTVEIEHQELPLHFVNTGVPHAVAVVEDLEAVEVWKLGRAVRFHEFFKPAGTNVNFVAVEGPGRLSLRTYERGVEDETYACGTGAVASAVVARKLGLTGEETVITTTGGEELGVILKDGKTYLRGAAELVFTGAFFPQSLGLDL</sequence>
<evidence type="ECO:0000256" key="1">
    <source>
        <dbReference type="ARBA" id="ARBA00005196"/>
    </source>
</evidence>
<keyword evidence="6 8" id="KW-0413">Isomerase</keyword>
<dbReference type="RefSeq" id="WP_009181566.1">
    <property type="nucleotide sequence ID" value="NZ_CM001368.1"/>
</dbReference>
<evidence type="ECO:0000313" key="10">
    <source>
        <dbReference type="EMBL" id="EHJ48186.1"/>
    </source>
</evidence>
<accession>G7Q9E3</accession>
<evidence type="ECO:0000313" key="11">
    <source>
        <dbReference type="Proteomes" id="UP000004662"/>
    </source>
</evidence>
<dbReference type="GO" id="GO:0008837">
    <property type="term" value="F:diaminopimelate epimerase activity"/>
    <property type="evidence" value="ECO:0007669"/>
    <property type="project" value="UniProtKB-UniRule"/>
</dbReference>
<evidence type="ECO:0000256" key="2">
    <source>
        <dbReference type="ARBA" id="ARBA00010219"/>
    </source>
</evidence>
<feature type="binding site" evidence="8">
    <location>
        <begin position="211"/>
        <end position="212"/>
    </location>
    <ligand>
        <name>substrate</name>
    </ligand>
</feature>
<dbReference type="SUPFAM" id="SSF54506">
    <property type="entry name" value="Diaminopimelate epimerase-like"/>
    <property type="match status" value="2"/>
</dbReference>
<dbReference type="GO" id="GO:0005829">
    <property type="term" value="C:cytosol"/>
    <property type="evidence" value="ECO:0007669"/>
    <property type="project" value="TreeGrafter"/>
</dbReference>
<dbReference type="HAMAP" id="MF_00197">
    <property type="entry name" value="DAP_epimerase"/>
    <property type="match status" value="1"/>
</dbReference>
<dbReference type="PROSITE" id="PS01326">
    <property type="entry name" value="DAP_EPIMERASE"/>
    <property type="match status" value="1"/>
</dbReference>
<comment type="caution">
    <text evidence="8">Lacks conserved residue(s) required for the propagation of feature annotation.</text>
</comment>
<dbReference type="UniPathway" id="UPA00034">
    <property type="reaction ID" value="UER00025"/>
</dbReference>
<keyword evidence="11" id="KW-1185">Reference proteome</keyword>
<comment type="subcellular location">
    <subcellularLocation>
        <location evidence="8">Cytoplasm</location>
    </subcellularLocation>
</comment>
<evidence type="ECO:0000256" key="7">
    <source>
        <dbReference type="ARBA" id="ARBA00051712"/>
    </source>
</evidence>
<dbReference type="Proteomes" id="UP000004662">
    <property type="component" value="Chromosome"/>
</dbReference>
<proteinExistence type="inferred from homology"/>
<dbReference type="InterPro" id="IPR001653">
    <property type="entry name" value="DAP_epimerase_DapF"/>
</dbReference>
<comment type="function">
    <text evidence="8">Catalyzes the stereoinversion of LL-2,6-diaminopimelate (L,L-DAP) to meso-diaminopimelate (meso-DAP), a precursor of L-lysine and an essential component of the bacterial peptidoglycan.</text>
</comment>
<dbReference type="AlphaFoldDB" id="G7Q9E3"/>
<feature type="active site" description="Proton donor" evidence="8">
    <location>
        <position position="86"/>
    </location>
</feature>
<evidence type="ECO:0000256" key="4">
    <source>
        <dbReference type="ARBA" id="ARBA00022605"/>
    </source>
</evidence>
<comment type="catalytic activity">
    <reaction evidence="7 8">
        <text>(2S,6S)-2,6-diaminopimelate = meso-2,6-diaminopimelate</text>
        <dbReference type="Rhea" id="RHEA:15393"/>
        <dbReference type="ChEBI" id="CHEBI:57609"/>
        <dbReference type="ChEBI" id="CHEBI:57791"/>
        <dbReference type="EC" id="5.1.1.7"/>
    </reaction>
</comment>
<dbReference type="Pfam" id="PF01678">
    <property type="entry name" value="DAP_epimerase"/>
    <property type="match status" value="2"/>
</dbReference>
<name>G7Q9E3_9BACT</name>
<dbReference type="GO" id="GO:0009089">
    <property type="term" value="P:lysine biosynthetic process via diaminopimelate"/>
    <property type="evidence" value="ECO:0007669"/>
    <property type="project" value="UniProtKB-UniRule"/>
</dbReference>
<dbReference type="eggNOG" id="COG0253">
    <property type="taxonomic scope" value="Bacteria"/>
</dbReference>